<gene>
    <name evidence="1" type="ORF">F383_06944</name>
</gene>
<proteinExistence type="predicted"/>
<protein>
    <submittedName>
        <fullName evidence="1">Uncharacterized protein</fullName>
    </submittedName>
</protein>
<accession>A0A0B0PY73</accession>
<sequence length="46" mass="5684">MCLRWIIYAYMLLNNDEWLCALIMRHLRKYQQVPTSEKPRTNLRNS</sequence>
<name>A0A0B0PY73_GOSAR</name>
<dbReference type="EMBL" id="KN453768">
    <property type="protein sequence ID" value="KHG30010.1"/>
    <property type="molecule type" value="Genomic_DNA"/>
</dbReference>
<reference evidence="2" key="1">
    <citation type="submission" date="2014-09" db="EMBL/GenBank/DDBJ databases">
        <authorList>
            <person name="Mudge J."/>
            <person name="Ramaraj T."/>
            <person name="Lindquist I.E."/>
            <person name="Bharti A.K."/>
            <person name="Sundararajan A."/>
            <person name="Cameron C.T."/>
            <person name="Woodward J.E."/>
            <person name="May G.D."/>
            <person name="Brubaker C."/>
            <person name="Broadhvest J."/>
            <person name="Wilkins T.A."/>
        </authorList>
    </citation>
    <scope>NUCLEOTIDE SEQUENCE</scope>
    <source>
        <strain evidence="2">cv. AKA8401</strain>
    </source>
</reference>
<organism evidence="1 2">
    <name type="scientific">Gossypium arboreum</name>
    <name type="common">Tree cotton</name>
    <name type="synonym">Gossypium nanking</name>
    <dbReference type="NCBI Taxonomy" id="29729"/>
    <lineage>
        <taxon>Eukaryota</taxon>
        <taxon>Viridiplantae</taxon>
        <taxon>Streptophyta</taxon>
        <taxon>Embryophyta</taxon>
        <taxon>Tracheophyta</taxon>
        <taxon>Spermatophyta</taxon>
        <taxon>Magnoliopsida</taxon>
        <taxon>eudicotyledons</taxon>
        <taxon>Gunneridae</taxon>
        <taxon>Pentapetalae</taxon>
        <taxon>rosids</taxon>
        <taxon>malvids</taxon>
        <taxon>Malvales</taxon>
        <taxon>Malvaceae</taxon>
        <taxon>Malvoideae</taxon>
        <taxon>Gossypium</taxon>
    </lineage>
</organism>
<evidence type="ECO:0000313" key="2">
    <source>
        <dbReference type="Proteomes" id="UP000032142"/>
    </source>
</evidence>
<dbReference type="Proteomes" id="UP000032142">
    <property type="component" value="Unassembled WGS sequence"/>
</dbReference>
<evidence type="ECO:0000313" key="1">
    <source>
        <dbReference type="EMBL" id="KHG30010.1"/>
    </source>
</evidence>
<keyword evidence="2" id="KW-1185">Reference proteome</keyword>
<dbReference type="AlphaFoldDB" id="A0A0B0PY73"/>